<sequence>MNDSSGKFDLVSSLRAFLDDPATISCPDADPGLISDSGRPLIAGQINPVLDPIVEAVTINPEALFRDDNFDNIQCLLKSFSFIPAVCANKVLDLIASGLAAESALVHAELESDDPGGLELHKEILEGFGFLLQWAITANENRMQEKGTAGNSNARTGRGTKSKAAKGSDSTWDSSTQVLTSLDIMGRVMKLKLSKMFLTTSERDTFVSLFTRPVYLILENELRAKSVPMKMHCFKVLCLAVKHHGHAYAAQISIVQNLSYFEHLSEPMAEFLQILDEQFDYPQLADEVLREVSNKEFNSNDTKGPKSISSFLVKLSDVAPRLVLKQMTLLVKQLDSESYTLRCGIIEVCGNLIADLMREDERTDSNKVQIESFYDVLEERFLDLNPYCRSRLMQVLSRLCDLEIKNPSRRQRIADHATRSLEDKSSNVRRNAIKLLGRLVATHPFSVLHGGQLSLKEWTHRFDKVNEEIDALAPPLGTPGLGDTAANETSVDESLLQDVTMHEADHEETNPNKQDTQDGPTPEEMATSEAITKLQLTRRYYSDAIRFIQTLHNAASLVTQLLGSRNKSEVIEAMDFFVILDAYKVEPSKIGIRKMLRLIWTKGNSDEGRSVQTHLIDCYKMLYFEAPSSFNPNDAANYVARNIISLTFGATSGELTSLEALLSTMMKAGQIPDTVIQKLWKVYGVQKKEISRTQRRGSIICLGMVAVADPEIVIRHLETLLRIGLGNLGRSDPSLAKYTCVALKHICPTGRQRETTRIMARLPNNHAVLVKLATILEVPSVDKNWFGLAEQAVSAIYALSQHPDVLASEIIRKKTKAVFYDHFDNHQLQSGNRDDHNNNREVVNNNIQLSQLIFLVGHVAIKQIVHLELHELDFKRRKAASEKSKLANQSPAKSGPSAALSPQNELDLIGGTNEDDFSDAMQHIRERELLYGSKSLLSRFGPMLTEICSSNTTYNDPGLQATATLCLAKFMCVSSEFCESNLPLLITIMEKSADPIVRSNVVIGLGDMAVCFNHLIDENTDFLYRRLNDKEASVKRTCLMTLTFLILAGQVKVKGQLGEMAKCLEDQDKGIADLAKMFFTELATKDNAVYNHFIDVFSLLSADQNIEEDSMKRIVKFLTSFIEKDKHAKQLSEKLAARLGRCNTERQWNDVAYALSLLSHKNEEIQKVIGAGFRVVQSKS</sequence>
<keyword evidence="6 10" id="KW-0498">Mitosis</keyword>
<dbReference type="GO" id="GO:0016887">
    <property type="term" value="F:ATP hydrolysis activity"/>
    <property type="evidence" value="ECO:0007669"/>
    <property type="project" value="EnsemblFungi"/>
</dbReference>
<dbReference type="InterPro" id="IPR026971">
    <property type="entry name" value="CND1/NCAPD3"/>
</dbReference>
<dbReference type="InterPro" id="IPR016024">
    <property type="entry name" value="ARM-type_fold"/>
</dbReference>
<keyword evidence="15" id="KW-1185">Reference proteome</keyword>
<accession>S8CBX0</accession>
<dbReference type="PANTHER" id="PTHR14222">
    <property type="entry name" value="CONDENSIN"/>
    <property type="match status" value="1"/>
</dbReference>
<feature type="domain" description="Condensin complex subunit 1 N-terminal" evidence="13">
    <location>
        <begin position="87"/>
        <end position="250"/>
    </location>
</feature>
<keyword evidence="5 10" id="KW-0132">Cell division</keyword>
<protein>
    <recommendedName>
        <fullName evidence="10">Condensin complex subunit 1</fullName>
    </recommendedName>
</protein>
<dbReference type="InterPro" id="IPR011989">
    <property type="entry name" value="ARM-like"/>
</dbReference>
<reference evidence="15" key="2">
    <citation type="submission" date="2013-04" db="EMBL/GenBank/DDBJ databases">
        <title>Genomic mechanisms accounting for the adaptation to parasitism in nematode-trapping fungi.</title>
        <authorList>
            <person name="Ahren D.G."/>
        </authorList>
    </citation>
    <scope>NUCLEOTIDE SEQUENCE [LARGE SCALE GENOMIC DNA]</scope>
    <source>
        <strain evidence="15">CBS 200.50</strain>
    </source>
</reference>
<feature type="region of interest" description="Disordered" evidence="11">
    <location>
        <begin position="473"/>
        <end position="526"/>
    </location>
</feature>
<dbReference type="Pfam" id="PF12717">
    <property type="entry name" value="Cnd1"/>
    <property type="match status" value="1"/>
</dbReference>
<dbReference type="Pfam" id="PF12922">
    <property type="entry name" value="Cnd1_N"/>
    <property type="match status" value="1"/>
</dbReference>
<comment type="function">
    <text evidence="10">Regulatory subunit of the condensin complex, a complex required for conversion of interphase chromatin into mitotic-like condense chromosomes. The condensin complex probably introduces positive supercoils into relaxed DNA in the presence of type I topoisomerases and converts nicked DNA into positive knotted forms in the presence of type II topoisomerases.</text>
</comment>
<reference evidence="14 15" key="1">
    <citation type="journal article" date="2013" name="PLoS Genet.">
        <title>Genomic mechanisms accounting for the adaptation to parasitism in nematode-trapping fungi.</title>
        <authorList>
            <person name="Meerupati T."/>
            <person name="Andersson K.M."/>
            <person name="Friman E."/>
            <person name="Kumar D."/>
            <person name="Tunlid A."/>
            <person name="Ahren D."/>
        </authorList>
    </citation>
    <scope>NUCLEOTIDE SEQUENCE [LARGE SCALE GENOMIC DNA]</scope>
    <source>
        <strain evidence="14 15">CBS 200.50</strain>
    </source>
</reference>
<dbReference type="GO" id="GO:0000791">
    <property type="term" value="C:euchromatin"/>
    <property type="evidence" value="ECO:0007669"/>
    <property type="project" value="EnsemblFungi"/>
</dbReference>
<evidence type="ECO:0000256" key="10">
    <source>
        <dbReference type="PIRNR" id="PIRNR017127"/>
    </source>
</evidence>
<evidence type="ECO:0000313" key="14">
    <source>
        <dbReference type="EMBL" id="EPS45227.1"/>
    </source>
</evidence>
<evidence type="ECO:0000256" key="11">
    <source>
        <dbReference type="SAM" id="MobiDB-lite"/>
    </source>
</evidence>
<dbReference type="GO" id="GO:0005730">
    <property type="term" value="C:nucleolus"/>
    <property type="evidence" value="ECO:0007669"/>
    <property type="project" value="EnsemblFungi"/>
</dbReference>
<dbReference type="OrthoDB" id="436262at2759"/>
<feature type="region of interest" description="Disordered" evidence="11">
    <location>
        <begin position="883"/>
        <end position="905"/>
    </location>
</feature>
<feature type="domain" description="Condensin complex subunit 1 C-terminal" evidence="12">
    <location>
        <begin position="996"/>
        <end position="1156"/>
    </location>
</feature>
<keyword evidence="9 10" id="KW-0131">Cell cycle</keyword>
<comment type="caution">
    <text evidence="14">The sequence shown here is derived from an EMBL/GenBank/DDBJ whole genome shotgun (WGS) entry which is preliminary data.</text>
</comment>
<dbReference type="GO" id="GO:0003690">
    <property type="term" value="F:double-stranded DNA binding"/>
    <property type="evidence" value="ECO:0007669"/>
    <property type="project" value="EnsemblFungi"/>
</dbReference>
<evidence type="ECO:0000256" key="2">
    <source>
        <dbReference type="ARBA" id="ARBA00004286"/>
    </source>
</evidence>
<comment type="subcellular location">
    <subcellularLocation>
        <location evidence="2">Chromosome</location>
    </subcellularLocation>
    <subcellularLocation>
        <location evidence="1">Nucleus</location>
    </subcellularLocation>
</comment>
<evidence type="ECO:0000313" key="15">
    <source>
        <dbReference type="Proteomes" id="UP000015100"/>
    </source>
</evidence>
<name>S8CBX0_DACHA</name>
<dbReference type="InterPro" id="IPR007673">
    <property type="entry name" value="Condensin_cplx_su1"/>
</dbReference>
<dbReference type="GO" id="GO:0000776">
    <property type="term" value="C:kinetochore"/>
    <property type="evidence" value="ECO:0007669"/>
    <property type="project" value="EnsemblFungi"/>
</dbReference>
<keyword evidence="4" id="KW-0158">Chromosome</keyword>
<dbReference type="PANTHER" id="PTHR14222:SF2">
    <property type="entry name" value="CONDENSIN COMPLEX SUBUNIT 1"/>
    <property type="match status" value="1"/>
</dbReference>
<evidence type="ECO:0000256" key="4">
    <source>
        <dbReference type="ARBA" id="ARBA00022454"/>
    </source>
</evidence>
<dbReference type="GO" id="GO:0000796">
    <property type="term" value="C:condensin complex"/>
    <property type="evidence" value="ECO:0007669"/>
    <property type="project" value="EnsemblFungi"/>
</dbReference>
<dbReference type="InterPro" id="IPR032682">
    <property type="entry name" value="Cnd1_C"/>
</dbReference>
<comment type="similarity">
    <text evidence="3 10">Belongs to the CND1 (condensin subunit 1) family.</text>
</comment>
<dbReference type="Pfam" id="PF20168">
    <property type="entry name" value="PDS5"/>
    <property type="match status" value="1"/>
</dbReference>
<evidence type="ECO:0000256" key="5">
    <source>
        <dbReference type="ARBA" id="ARBA00022618"/>
    </source>
</evidence>
<dbReference type="AlphaFoldDB" id="S8CBX0"/>
<keyword evidence="7 10" id="KW-0226">DNA condensation</keyword>
<feature type="region of interest" description="Disordered" evidence="11">
    <location>
        <begin position="144"/>
        <end position="173"/>
    </location>
</feature>
<dbReference type="GO" id="GO:0005737">
    <property type="term" value="C:cytoplasm"/>
    <property type="evidence" value="ECO:0007669"/>
    <property type="project" value="EnsemblFungi"/>
</dbReference>
<dbReference type="PIRSF" id="PIRSF017127">
    <property type="entry name" value="Condensin_D2"/>
    <property type="match status" value="1"/>
</dbReference>
<gene>
    <name evidence="14" type="ORF">H072_802</name>
</gene>
<dbReference type="GO" id="GO:0003697">
    <property type="term" value="F:single-stranded DNA binding"/>
    <property type="evidence" value="ECO:0007669"/>
    <property type="project" value="EnsemblFungi"/>
</dbReference>
<evidence type="ECO:0000259" key="13">
    <source>
        <dbReference type="Pfam" id="PF12922"/>
    </source>
</evidence>
<evidence type="ECO:0000256" key="3">
    <source>
        <dbReference type="ARBA" id="ARBA00009606"/>
    </source>
</evidence>
<keyword evidence="8" id="KW-0539">Nucleus</keyword>
<evidence type="ECO:0000256" key="8">
    <source>
        <dbReference type="ARBA" id="ARBA00023242"/>
    </source>
</evidence>
<dbReference type="InterPro" id="IPR024324">
    <property type="entry name" value="Condensin_cplx_su1_N"/>
</dbReference>
<organism evidence="14 15">
    <name type="scientific">Dactylellina haptotyla (strain CBS 200.50)</name>
    <name type="common">Nematode-trapping fungus</name>
    <name type="synonym">Monacrosporium haptotylum</name>
    <dbReference type="NCBI Taxonomy" id="1284197"/>
    <lineage>
        <taxon>Eukaryota</taxon>
        <taxon>Fungi</taxon>
        <taxon>Dikarya</taxon>
        <taxon>Ascomycota</taxon>
        <taxon>Pezizomycotina</taxon>
        <taxon>Orbiliomycetes</taxon>
        <taxon>Orbiliales</taxon>
        <taxon>Orbiliaceae</taxon>
        <taxon>Dactylellina</taxon>
    </lineage>
</organism>
<dbReference type="GO" id="GO:0140602">
    <property type="term" value="C:nucleolar peripheral inclusion body"/>
    <property type="evidence" value="ECO:0007669"/>
    <property type="project" value="EnsemblFungi"/>
</dbReference>
<dbReference type="Proteomes" id="UP000015100">
    <property type="component" value="Unassembled WGS sequence"/>
</dbReference>
<dbReference type="HOGENOM" id="CLU_001867_1_0_1"/>
<dbReference type="GO" id="GO:0051301">
    <property type="term" value="P:cell division"/>
    <property type="evidence" value="ECO:0007669"/>
    <property type="project" value="UniProtKB-KW"/>
</dbReference>
<dbReference type="GO" id="GO:0042393">
    <property type="term" value="F:histone binding"/>
    <property type="evidence" value="ECO:0007669"/>
    <property type="project" value="TreeGrafter"/>
</dbReference>
<evidence type="ECO:0000256" key="7">
    <source>
        <dbReference type="ARBA" id="ARBA00023067"/>
    </source>
</evidence>
<dbReference type="GO" id="GO:0007076">
    <property type="term" value="P:mitotic chromosome condensation"/>
    <property type="evidence" value="ECO:0007669"/>
    <property type="project" value="EnsemblFungi"/>
</dbReference>
<evidence type="ECO:0000256" key="9">
    <source>
        <dbReference type="ARBA" id="ARBA00023306"/>
    </source>
</evidence>
<dbReference type="STRING" id="1284197.S8CBX0"/>
<evidence type="ECO:0000256" key="6">
    <source>
        <dbReference type="ARBA" id="ARBA00022776"/>
    </source>
</evidence>
<dbReference type="FunFam" id="1.25.10.10:FF:000920">
    <property type="entry name" value="Condensin complex subunit 1"/>
    <property type="match status" value="1"/>
</dbReference>
<evidence type="ECO:0000256" key="1">
    <source>
        <dbReference type="ARBA" id="ARBA00004123"/>
    </source>
</evidence>
<dbReference type="SUPFAM" id="SSF48371">
    <property type="entry name" value="ARM repeat"/>
    <property type="match status" value="1"/>
</dbReference>
<evidence type="ECO:0000259" key="12">
    <source>
        <dbReference type="Pfam" id="PF12717"/>
    </source>
</evidence>
<dbReference type="FunFam" id="1.25.10.10:FF:000272">
    <property type="entry name" value="Condensin complex subunit 1"/>
    <property type="match status" value="1"/>
</dbReference>
<dbReference type="Gene3D" id="1.25.10.10">
    <property type="entry name" value="Leucine-rich Repeat Variant"/>
    <property type="match status" value="2"/>
</dbReference>
<dbReference type="eggNOG" id="KOG0414">
    <property type="taxonomic scope" value="Eukaryota"/>
</dbReference>
<dbReference type="OMA" id="CPLEKLW"/>
<proteinExistence type="inferred from homology"/>
<dbReference type="GO" id="GO:0010032">
    <property type="term" value="P:meiotic chromosome condensation"/>
    <property type="evidence" value="ECO:0007669"/>
    <property type="project" value="TreeGrafter"/>
</dbReference>
<feature type="compositionally biased region" description="Basic and acidic residues" evidence="11">
    <location>
        <begin position="500"/>
        <end position="510"/>
    </location>
</feature>
<dbReference type="EMBL" id="AQGS01000020">
    <property type="protein sequence ID" value="EPS45227.1"/>
    <property type="molecule type" value="Genomic_DNA"/>
</dbReference>